<reference evidence="8" key="1">
    <citation type="submission" date="2018-10" db="EMBL/GenBank/DDBJ databases">
        <title>Schaedlerella arabinophila gen. nov. sp. nov., isolated from the mouse intestinal tract and comparative analysis with the genome of the closely related altered Schaedler flora strain ASF502.</title>
        <authorList>
            <person name="Miyake S."/>
            <person name="Soh M."/>
            <person name="Seedorf H."/>
        </authorList>
    </citation>
    <scope>NUCLEOTIDE SEQUENCE [LARGE SCALE GENOMIC DNA]</scope>
    <source>
        <strain evidence="8">DSM 106076</strain>
    </source>
</reference>
<evidence type="ECO:0000313" key="9">
    <source>
        <dbReference type="Proteomes" id="UP000274920"/>
    </source>
</evidence>
<feature type="transmembrane region" description="Helical" evidence="7">
    <location>
        <begin position="181"/>
        <end position="203"/>
    </location>
</feature>
<accession>A0A426DLN3</accession>
<evidence type="ECO:0000256" key="7">
    <source>
        <dbReference type="SAM" id="Phobius"/>
    </source>
</evidence>
<evidence type="ECO:0000313" key="8">
    <source>
        <dbReference type="EMBL" id="RRK33670.1"/>
    </source>
</evidence>
<keyword evidence="3" id="KW-1003">Cell membrane</keyword>
<organism evidence="8 9">
    <name type="scientific">Schaedlerella arabinosiphila</name>
    <dbReference type="NCBI Taxonomy" id="2044587"/>
    <lineage>
        <taxon>Bacteria</taxon>
        <taxon>Bacillati</taxon>
        <taxon>Bacillota</taxon>
        <taxon>Clostridia</taxon>
        <taxon>Lachnospirales</taxon>
        <taxon>Lachnospiraceae</taxon>
        <taxon>Schaedlerella</taxon>
    </lineage>
</organism>
<gene>
    <name evidence="8" type="ORF">EBB54_21665</name>
</gene>
<name>A0A426DLN3_9FIRM</name>
<keyword evidence="5 7" id="KW-1133">Transmembrane helix</keyword>
<comment type="caution">
    <text evidence="8">The sequence shown here is derived from an EMBL/GenBank/DDBJ whole genome shotgun (WGS) entry which is preliminary data.</text>
</comment>
<dbReference type="PANTHER" id="PTHR30065:SF1">
    <property type="entry name" value="SURFACE PRESENTATION OF ANTIGENS PROTEIN SPAR"/>
    <property type="match status" value="1"/>
</dbReference>
<dbReference type="Pfam" id="PF01311">
    <property type="entry name" value="Bac_export_1"/>
    <property type="match status" value="1"/>
</dbReference>
<dbReference type="Proteomes" id="UP000274920">
    <property type="component" value="Unassembled WGS sequence"/>
</dbReference>
<proteinExistence type="inferred from homology"/>
<keyword evidence="6 7" id="KW-0472">Membrane</keyword>
<comment type="subcellular location">
    <subcellularLocation>
        <location evidence="1">Cell membrane</location>
        <topology evidence="1">Multi-pass membrane protein</topology>
    </subcellularLocation>
</comment>
<evidence type="ECO:0000256" key="3">
    <source>
        <dbReference type="ARBA" id="ARBA00022475"/>
    </source>
</evidence>
<dbReference type="AlphaFoldDB" id="A0A426DLN3"/>
<keyword evidence="9" id="KW-1185">Reference proteome</keyword>
<protein>
    <submittedName>
        <fullName evidence="8">Type III secretion protein</fullName>
    </submittedName>
</protein>
<dbReference type="RefSeq" id="WP_125128894.1">
    <property type="nucleotide sequence ID" value="NZ_RHJS01000002.1"/>
</dbReference>
<feature type="transmembrane region" description="Helical" evidence="7">
    <location>
        <begin position="43"/>
        <end position="61"/>
    </location>
</feature>
<feature type="transmembrane region" description="Helical" evidence="7">
    <location>
        <begin position="121"/>
        <end position="139"/>
    </location>
</feature>
<comment type="similarity">
    <text evidence="2">Belongs to the FliR/MopE/SpaR family.</text>
</comment>
<dbReference type="InterPro" id="IPR002010">
    <property type="entry name" value="T3SS_IM_R"/>
</dbReference>
<feature type="transmembrane region" description="Helical" evidence="7">
    <location>
        <begin position="215"/>
        <end position="239"/>
    </location>
</feature>
<evidence type="ECO:0000256" key="5">
    <source>
        <dbReference type="ARBA" id="ARBA00022989"/>
    </source>
</evidence>
<sequence length="257" mass="28682">MATMFNSTAQLTLFALIMMRMSGFILMNPIFGRNNISSRLKAGLIFVLTLMVYSGFTGEAFETASMIEFAFLLVKEFVAGYFIGYVMQLFFFIISFTGYIIDYQMGLSMATVYDPQSNAQMAVSGSVLQTWFMLMFFAVDGHLALMKIMITSAEIVPYGGILITQNIAVRMIEIFLECVELGIRFSVPMIAAEFLIEVGVGILNKVVPQISVFVINIQMKLIVGLGLLFLMFSPIGDYLNKIMTIMMKSVQGILTFV</sequence>
<dbReference type="PRINTS" id="PR00953">
    <property type="entry name" value="TYPE3IMRPROT"/>
</dbReference>
<evidence type="ECO:0000256" key="1">
    <source>
        <dbReference type="ARBA" id="ARBA00004651"/>
    </source>
</evidence>
<dbReference type="EMBL" id="RHJS01000002">
    <property type="protein sequence ID" value="RRK33670.1"/>
    <property type="molecule type" value="Genomic_DNA"/>
</dbReference>
<keyword evidence="4 7" id="KW-0812">Transmembrane</keyword>
<feature type="transmembrane region" description="Helical" evidence="7">
    <location>
        <begin position="12"/>
        <end position="31"/>
    </location>
</feature>
<evidence type="ECO:0000256" key="2">
    <source>
        <dbReference type="ARBA" id="ARBA00009772"/>
    </source>
</evidence>
<feature type="transmembrane region" description="Helical" evidence="7">
    <location>
        <begin position="81"/>
        <end position="101"/>
    </location>
</feature>
<dbReference type="GO" id="GO:0006605">
    <property type="term" value="P:protein targeting"/>
    <property type="evidence" value="ECO:0007669"/>
    <property type="project" value="InterPro"/>
</dbReference>
<evidence type="ECO:0000256" key="6">
    <source>
        <dbReference type="ARBA" id="ARBA00023136"/>
    </source>
</evidence>
<dbReference type="GO" id="GO:0005886">
    <property type="term" value="C:plasma membrane"/>
    <property type="evidence" value="ECO:0007669"/>
    <property type="project" value="UniProtKB-SubCell"/>
</dbReference>
<dbReference type="PANTHER" id="PTHR30065">
    <property type="entry name" value="FLAGELLAR BIOSYNTHETIC PROTEIN FLIR"/>
    <property type="match status" value="1"/>
</dbReference>
<evidence type="ECO:0000256" key="4">
    <source>
        <dbReference type="ARBA" id="ARBA00022692"/>
    </source>
</evidence>